<protein>
    <submittedName>
        <fullName evidence="2">YjbQ family protein</fullName>
    </submittedName>
</protein>
<reference evidence="2" key="1">
    <citation type="submission" date="2019-11" db="EMBL/GenBank/DDBJ databases">
        <title>Acidithiobacillus ferrianus sp. nov.: a facultatively anaerobic and extremely acidophilic chemolithoautotroph.</title>
        <authorList>
            <person name="Norris P.R."/>
            <person name="Falagan C."/>
            <person name="Moya-Beltran A."/>
            <person name="Castro M."/>
            <person name="Quatrini R."/>
            <person name="Johnson D.B."/>
        </authorList>
    </citation>
    <scope>NUCLEOTIDE SEQUENCE [LARGE SCALE GENOMIC DNA]</scope>
    <source>
        <strain evidence="2">MG</strain>
    </source>
</reference>
<gene>
    <name evidence="2" type="ORF">GL267_03800</name>
</gene>
<dbReference type="PIRSF" id="PIRSF004681">
    <property type="entry name" value="UCP004681"/>
    <property type="match status" value="1"/>
</dbReference>
<organism evidence="2">
    <name type="scientific">Acidithiobacillus ferrianus</name>
    <dbReference type="NCBI Taxonomy" id="2678518"/>
    <lineage>
        <taxon>Bacteria</taxon>
        <taxon>Pseudomonadati</taxon>
        <taxon>Pseudomonadota</taxon>
        <taxon>Acidithiobacillia</taxon>
        <taxon>Acidithiobacillales</taxon>
        <taxon>Acidithiobacillaceae</taxon>
        <taxon>Acidithiobacillus</taxon>
    </lineage>
</organism>
<dbReference type="EMBL" id="WNJL01000015">
    <property type="protein sequence ID" value="NDU41798.1"/>
    <property type="molecule type" value="Genomic_DNA"/>
</dbReference>
<comment type="similarity">
    <text evidence="1">Belongs to the UPF0047 family.</text>
</comment>
<dbReference type="NCBIfam" id="TIGR00149">
    <property type="entry name" value="TIGR00149_YjbQ"/>
    <property type="match status" value="1"/>
</dbReference>
<name>A0A845UJD6_9PROT</name>
<dbReference type="Gene3D" id="2.60.120.460">
    <property type="entry name" value="YjbQ-like"/>
    <property type="match status" value="1"/>
</dbReference>
<proteinExistence type="inferred from homology"/>
<dbReference type="Pfam" id="PF01894">
    <property type="entry name" value="YjbQ"/>
    <property type="match status" value="1"/>
</dbReference>
<sequence length="143" mass="16398">MNHVECEWRINNGGRGLYELTQKLQNWLREVGAWEGWANLFVPHTSASLLVQENADPDVREDILDYFARLVVDGDPRFRHANEGPDDMAAHLRSVLTQNSLVIPVRAGRPALGVWQGVFLFEHRVRPRDRQVLVSFQGVVKEE</sequence>
<dbReference type="RefSeq" id="WP_163096712.1">
    <property type="nucleotide sequence ID" value="NZ_CP127523.1"/>
</dbReference>
<dbReference type="SUPFAM" id="SSF111038">
    <property type="entry name" value="YjbQ-like"/>
    <property type="match status" value="1"/>
</dbReference>
<dbReference type="AlphaFoldDB" id="A0A845UJD6"/>
<dbReference type="PANTHER" id="PTHR30615:SF8">
    <property type="entry name" value="UPF0047 PROTEIN C4A8.02C"/>
    <property type="match status" value="1"/>
</dbReference>
<evidence type="ECO:0000313" key="2">
    <source>
        <dbReference type="EMBL" id="NDU41798.1"/>
    </source>
</evidence>
<accession>A0A845UJD6</accession>
<dbReference type="PANTHER" id="PTHR30615">
    <property type="entry name" value="UNCHARACTERIZED PROTEIN YJBQ-RELATED"/>
    <property type="match status" value="1"/>
</dbReference>
<comment type="caution">
    <text evidence="2">The sequence shown here is derived from an EMBL/GenBank/DDBJ whole genome shotgun (WGS) entry which is preliminary data.</text>
</comment>
<dbReference type="InterPro" id="IPR001602">
    <property type="entry name" value="UPF0047_YjbQ-like"/>
</dbReference>
<dbReference type="InterPro" id="IPR035917">
    <property type="entry name" value="YjbQ-like_sf"/>
</dbReference>
<evidence type="ECO:0000256" key="1">
    <source>
        <dbReference type="ARBA" id="ARBA00005534"/>
    </source>
</evidence>